<organism evidence="2 3">
    <name type="scientific">Aliarcobacter skirrowii</name>
    <dbReference type="NCBI Taxonomy" id="28200"/>
    <lineage>
        <taxon>Bacteria</taxon>
        <taxon>Pseudomonadati</taxon>
        <taxon>Campylobacterota</taxon>
        <taxon>Epsilonproteobacteria</taxon>
        <taxon>Campylobacterales</taxon>
        <taxon>Arcobacteraceae</taxon>
        <taxon>Aliarcobacter</taxon>
    </lineage>
</organism>
<dbReference type="RefSeq" id="WP_109158196.1">
    <property type="nucleotide sequence ID" value="NZ_QEYI01000001.1"/>
</dbReference>
<dbReference type="Proteomes" id="UP000245014">
    <property type="component" value="Unassembled WGS sequence"/>
</dbReference>
<reference evidence="2 3" key="1">
    <citation type="submission" date="2018-05" db="EMBL/GenBank/DDBJ databases">
        <title>Antimicrobial susceptibility testing and genomic analysis of Arcobacter skirrowii strains and one Arcobacter butzleri isolated from German poultry farms.</title>
        <authorList>
            <person name="Haenel I."/>
            <person name="Hotzel H."/>
            <person name="Tomaso H."/>
            <person name="Busch A."/>
        </authorList>
    </citation>
    <scope>NUCLEOTIDE SEQUENCE [LARGE SCALE GENOMIC DNA]</scope>
    <source>
        <strain evidence="3">v</strain>
    </source>
</reference>
<dbReference type="STRING" id="28200.GCA_001572935_01741"/>
<sequence>MSNFRKIYLLVIFTILLNFIAIYSFDYKEFFSDKNEFKISDVDDFSDIFFGKKNISSDYTILKQNNILVLSGTFSTNAVLEEFKTALKINLDENITIDKNRKIDFETANRVYKIIDFLKEYMENGSKIVVKNNNIIFEGAVKYKRYARLVQILENEFESDTFFVDIDTLEFN</sequence>
<evidence type="ECO:0000313" key="3">
    <source>
        <dbReference type="Proteomes" id="UP000245014"/>
    </source>
</evidence>
<keyword evidence="1" id="KW-0812">Transmembrane</keyword>
<accession>A0A2U2C3N3</accession>
<comment type="caution">
    <text evidence="2">The sequence shown here is derived from an EMBL/GenBank/DDBJ whole genome shotgun (WGS) entry which is preliminary data.</text>
</comment>
<gene>
    <name evidence="2" type="ORF">DF188_02815</name>
</gene>
<feature type="transmembrane region" description="Helical" evidence="1">
    <location>
        <begin position="7"/>
        <end position="25"/>
    </location>
</feature>
<evidence type="ECO:0000256" key="1">
    <source>
        <dbReference type="SAM" id="Phobius"/>
    </source>
</evidence>
<evidence type="ECO:0000313" key="2">
    <source>
        <dbReference type="EMBL" id="PWE23620.1"/>
    </source>
</evidence>
<keyword evidence="1" id="KW-0472">Membrane</keyword>
<protein>
    <submittedName>
        <fullName evidence="2">Uncharacterized protein</fullName>
    </submittedName>
</protein>
<proteinExistence type="predicted"/>
<keyword evidence="1" id="KW-1133">Transmembrane helix</keyword>
<dbReference type="EMBL" id="QEYI01000001">
    <property type="protein sequence ID" value="PWE23620.1"/>
    <property type="molecule type" value="Genomic_DNA"/>
</dbReference>
<dbReference type="AlphaFoldDB" id="A0A2U2C3N3"/>
<name>A0A2U2C3N3_9BACT</name>